<comment type="caution">
    <text evidence="4">The sequence shown here is derived from an EMBL/GenBank/DDBJ whole genome shotgun (WGS) entry which is preliminary data.</text>
</comment>
<sequence length="318" mass="32893">MNLARLRKWRLKPQRDSAVRPVNAGDAPGGRSDSPEEDLLAGRSAGPRELASTVHTAPVLPLLTGVARGRLGTGRESILVIAAAFVTVATAVAALVLALPAIRHHAEGSSVKGDKFGGPPSPAVPPSASVTPSRPSSPSPSSPPASSATPPPDPSPSADAGPGTAPVPRHSAPQGGRPSPRTPAPPSPQAVKAVLKGIAYMCVDAAKADTYPQMAVQLRTCDGTDAQTWTLPGDGTVRAFGKCLAPAPGPTANGTQAQLHTCDGDVSQRWSERADATIVNRATGQCLDDTDRKETNGNPLQLWTCYGYSNQRWHVYAV</sequence>
<dbReference type="CDD" id="cd23451">
    <property type="entry name" value="beta-trefoil_Ricin_laminarinase"/>
    <property type="match status" value="1"/>
</dbReference>
<dbReference type="InterPro" id="IPR035992">
    <property type="entry name" value="Ricin_B-like_lectins"/>
</dbReference>
<evidence type="ECO:0000256" key="1">
    <source>
        <dbReference type="SAM" id="MobiDB-lite"/>
    </source>
</evidence>
<dbReference type="Gene3D" id="2.80.10.50">
    <property type="match status" value="1"/>
</dbReference>
<protein>
    <submittedName>
        <fullName evidence="4">RICIN domain-containing protein</fullName>
    </submittedName>
</protein>
<proteinExistence type="predicted"/>
<feature type="region of interest" description="Disordered" evidence="1">
    <location>
        <begin position="10"/>
        <end position="50"/>
    </location>
</feature>
<feature type="compositionally biased region" description="Pro residues" evidence="1">
    <location>
        <begin position="135"/>
        <end position="155"/>
    </location>
</feature>
<dbReference type="RefSeq" id="WP_330797487.1">
    <property type="nucleotide sequence ID" value="NZ_JAZEWV010000018.1"/>
</dbReference>
<keyword evidence="2" id="KW-1133">Transmembrane helix</keyword>
<evidence type="ECO:0000313" key="4">
    <source>
        <dbReference type="EMBL" id="MEE4544490.1"/>
    </source>
</evidence>
<evidence type="ECO:0000259" key="3">
    <source>
        <dbReference type="SMART" id="SM00458"/>
    </source>
</evidence>
<dbReference type="SMART" id="SM00458">
    <property type="entry name" value="RICIN"/>
    <property type="match status" value="1"/>
</dbReference>
<dbReference type="Pfam" id="PF00652">
    <property type="entry name" value="Ricin_B_lectin"/>
    <property type="match status" value="1"/>
</dbReference>
<name>A0ABU7PF97_9ACTN</name>
<dbReference type="PROSITE" id="PS50231">
    <property type="entry name" value="RICIN_B_LECTIN"/>
    <property type="match status" value="1"/>
</dbReference>
<organism evidence="4 5">
    <name type="scientific">Actinacidiphila polyblastidii</name>
    <dbReference type="NCBI Taxonomy" id="3110430"/>
    <lineage>
        <taxon>Bacteria</taxon>
        <taxon>Bacillati</taxon>
        <taxon>Actinomycetota</taxon>
        <taxon>Actinomycetes</taxon>
        <taxon>Kitasatosporales</taxon>
        <taxon>Streptomycetaceae</taxon>
        <taxon>Actinacidiphila</taxon>
    </lineage>
</organism>
<keyword evidence="5" id="KW-1185">Reference proteome</keyword>
<evidence type="ECO:0000256" key="2">
    <source>
        <dbReference type="SAM" id="Phobius"/>
    </source>
</evidence>
<accession>A0ABU7PF97</accession>
<dbReference type="EMBL" id="JAZEWV010000018">
    <property type="protein sequence ID" value="MEE4544490.1"/>
    <property type="molecule type" value="Genomic_DNA"/>
</dbReference>
<feature type="transmembrane region" description="Helical" evidence="2">
    <location>
        <begin position="78"/>
        <end position="102"/>
    </location>
</feature>
<feature type="region of interest" description="Disordered" evidence="1">
    <location>
        <begin position="108"/>
        <end position="190"/>
    </location>
</feature>
<dbReference type="SUPFAM" id="SSF50370">
    <property type="entry name" value="Ricin B-like lectins"/>
    <property type="match status" value="1"/>
</dbReference>
<evidence type="ECO:0000313" key="5">
    <source>
        <dbReference type="Proteomes" id="UP001344658"/>
    </source>
</evidence>
<keyword evidence="2" id="KW-0472">Membrane</keyword>
<gene>
    <name evidence="4" type="ORF">V2S66_21235</name>
</gene>
<dbReference type="Proteomes" id="UP001344658">
    <property type="component" value="Unassembled WGS sequence"/>
</dbReference>
<feature type="domain" description="Ricin B lectin" evidence="3">
    <location>
        <begin position="192"/>
        <end position="316"/>
    </location>
</feature>
<dbReference type="InterPro" id="IPR000772">
    <property type="entry name" value="Ricin_B_lectin"/>
</dbReference>
<keyword evidence="2" id="KW-0812">Transmembrane</keyword>
<reference evidence="4 5" key="1">
    <citation type="submission" date="2023-12" db="EMBL/GenBank/DDBJ databases">
        <title>Streptomyces sp. V4-01.</title>
        <authorList>
            <person name="Somphong A."/>
            <person name="Phongsopitanun W."/>
        </authorList>
    </citation>
    <scope>NUCLEOTIDE SEQUENCE [LARGE SCALE GENOMIC DNA]</scope>
    <source>
        <strain evidence="4 5">V4-01</strain>
    </source>
</reference>